<dbReference type="InterPro" id="IPR001117">
    <property type="entry name" value="Cu-oxidase_2nd"/>
</dbReference>
<evidence type="ECO:0000259" key="4">
    <source>
        <dbReference type="Pfam" id="PF00394"/>
    </source>
</evidence>
<evidence type="ECO:0000256" key="3">
    <source>
        <dbReference type="ARBA" id="ARBA00023008"/>
    </source>
</evidence>
<dbReference type="InterPro" id="IPR011707">
    <property type="entry name" value="Cu-oxidase-like_N"/>
</dbReference>
<organism evidence="7 8">
    <name type="scientific">Mycolicibacterium arseniciresistens</name>
    <dbReference type="NCBI Taxonomy" id="3062257"/>
    <lineage>
        <taxon>Bacteria</taxon>
        <taxon>Bacillati</taxon>
        <taxon>Actinomycetota</taxon>
        <taxon>Actinomycetes</taxon>
        <taxon>Mycobacteriales</taxon>
        <taxon>Mycobacteriaceae</taxon>
        <taxon>Mycolicibacterium</taxon>
    </lineage>
</organism>
<gene>
    <name evidence="7" type="ORF">Q2100_02415</name>
</gene>
<keyword evidence="1" id="KW-0479">Metal-binding</keyword>
<evidence type="ECO:0000256" key="2">
    <source>
        <dbReference type="ARBA" id="ARBA00023002"/>
    </source>
</evidence>
<dbReference type="RefSeq" id="WP_302912714.1">
    <property type="nucleotide sequence ID" value="NZ_JAUMSQ010000007.1"/>
</dbReference>
<dbReference type="PROSITE" id="PS51318">
    <property type="entry name" value="TAT"/>
    <property type="match status" value="1"/>
</dbReference>
<evidence type="ECO:0000313" key="7">
    <source>
        <dbReference type="EMBL" id="MDO3634597.1"/>
    </source>
</evidence>
<dbReference type="InterPro" id="IPR002355">
    <property type="entry name" value="Cu_oxidase_Cu_BS"/>
</dbReference>
<dbReference type="CDD" id="cd13896">
    <property type="entry name" value="CuRO_3_CopA"/>
    <property type="match status" value="1"/>
</dbReference>
<dbReference type="CDD" id="cd13870">
    <property type="entry name" value="CuRO_2_CopA_like_1"/>
    <property type="match status" value="1"/>
</dbReference>
<evidence type="ECO:0000259" key="6">
    <source>
        <dbReference type="Pfam" id="PF07732"/>
    </source>
</evidence>
<dbReference type="PROSITE" id="PS00079">
    <property type="entry name" value="MULTICOPPER_OXIDASE1"/>
    <property type="match status" value="1"/>
</dbReference>
<dbReference type="InterPro" id="IPR008972">
    <property type="entry name" value="Cupredoxin"/>
</dbReference>
<comment type="caution">
    <text evidence="7">The sequence shown here is derived from an EMBL/GenBank/DDBJ whole genome shotgun (WGS) entry which is preliminary data.</text>
</comment>
<reference evidence="7" key="1">
    <citation type="submission" date="2023-07" db="EMBL/GenBank/DDBJ databases">
        <title>Mycolicibacterium sp. nov., a novel bacterial species.</title>
        <authorList>
            <person name="Cao Y."/>
        </authorList>
    </citation>
    <scope>NUCLEOTIDE SEQUENCE</scope>
    <source>
        <strain evidence="7">KC 300</strain>
    </source>
</reference>
<keyword evidence="8" id="KW-1185">Reference proteome</keyword>
<sequence length="509" mass="53381">MGEVAGRQWSRRSFLTATAAAGMTLAACGRGSSAVAPRNAITDAEARRPHSGRTVSATLTADRARVDLGGTIADTVSYNGTVPGPLVRASVGDELAVTVRNRLGRTTSVHWHGIALRNDMDGASPATPNINAGGDFTYRFSVPHPGTYWAHPHTGLDADTGLYFPVIVDDPADPGDYDAEWVVMLDDWTDGVGSSPAQIYDGLRNASAPGHDMPGMHGMPGMPGMPGMGSVPGVGGLGRSQLLGGDAGDVSYPYYIVNGRIPAVPSTFRVKPGQRVRIRLINAASDTAFRVALAGHKLTVTHTDGFPVVPTDVDALLIGMGERYDVVITAGDGVFPLVAAAEGKTASARALLICGSGAPPAADYAPPELQGRVGTVATFAAAPGAALPSAPADVELPAQLAGSMMKYDWTINGSPFAGSRPLAVREGQRVTLSFNNMSMMWHPMHLHGHTFEVLTGDGRPGARKDTLIVLPMRRLAVTFVADNPGEWMLHCHNTHHQEAGMMTSLNCTS</sequence>
<dbReference type="Pfam" id="PF07732">
    <property type="entry name" value="Cu-oxidase_3"/>
    <property type="match status" value="1"/>
</dbReference>
<dbReference type="PROSITE" id="PS00080">
    <property type="entry name" value="MULTICOPPER_OXIDASE2"/>
    <property type="match status" value="1"/>
</dbReference>
<keyword evidence="3" id="KW-0186">Copper</keyword>
<accession>A0ABT8U9Y7</accession>
<dbReference type="InterPro" id="IPR006311">
    <property type="entry name" value="TAT_signal"/>
</dbReference>
<evidence type="ECO:0000256" key="1">
    <source>
        <dbReference type="ARBA" id="ARBA00022723"/>
    </source>
</evidence>
<dbReference type="InterPro" id="IPR045087">
    <property type="entry name" value="Cu-oxidase_fam"/>
</dbReference>
<evidence type="ECO:0000313" key="8">
    <source>
        <dbReference type="Proteomes" id="UP001168823"/>
    </source>
</evidence>
<dbReference type="InterPro" id="IPR033138">
    <property type="entry name" value="Cu_oxidase_CS"/>
</dbReference>
<dbReference type="Gene3D" id="2.60.40.420">
    <property type="entry name" value="Cupredoxins - blue copper proteins"/>
    <property type="match status" value="3"/>
</dbReference>
<dbReference type="InterPro" id="IPR011706">
    <property type="entry name" value="Cu-oxidase_C"/>
</dbReference>
<protein>
    <submittedName>
        <fullName evidence="7">Multicopper oxidase family protein</fullName>
    </submittedName>
</protein>
<proteinExistence type="predicted"/>
<dbReference type="SUPFAM" id="SSF49503">
    <property type="entry name" value="Cupredoxins"/>
    <property type="match status" value="3"/>
</dbReference>
<evidence type="ECO:0000259" key="5">
    <source>
        <dbReference type="Pfam" id="PF07731"/>
    </source>
</evidence>
<dbReference type="Pfam" id="PF00394">
    <property type="entry name" value="Cu-oxidase"/>
    <property type="match status" value="1"/>
</dbReference>
<dbReference type="InterPro" id="IPR034279">
    <property type="entry name" value="CuRO_3_CopA"/>
</dbReference>
<keyword evidence="2" id="KW-0560">Oxidoreductase</keyword>
<dbReference type="Pfam" id="PF07731">
    <property type="entry name" value="Cu-oxidase_2"/>
    <property type="match status" value="1"/>
</dbReference>
<feature type="domain" description="Plastocyanin-like" evidence="4">
    <location>
        <begin position="180"/>
        <end position="342"/>
    </location>
</feature>
<dbReference type="PANTHER" id="PTHR11709:SF394">
    <property type="entry name" value="FI03373P-RELATED"/>
    <property type="match status" value="1"/>
</dbReference>
<dbReference type="PROSITE" id="PS51257">
    <property type="entry name" value="PROKAR_LIPOPROTEIN"/>
    <property type="match status" value="1"/>
</dbReference>
<feature type="domain" description="Plastocyanin-like" evidence="5">
    <location>
        <begin position="393"/>
        <end position="505"/>
    </location>
</feature>
<dbReference type="Proteomes" id="UP001168823">
    <property type="component" value="Unassembled WGS sequence"/>
</dbReference>
<dbReference type="PANTHER" id="PTHR11709">
    <property type="entry name" value="MULTI-COPPER OXIDASE"/>
    <property type="match status" value="1"/>
</dbReference>
<feature type="domain" description="Plastocyanin-like" evidence="6">
    <location>
        <begin position="69"/>
        <end position="172"/>
    </location>
</feature>
<dbReference type="EMBL" id="JAUMSQ010000007">
    <property type="protein sequence ID" value="MDO3634597.1"/>
    <property type="molecule type" value="Genomic_DNA"/>
</dbReference>
<name>A0ABT8U9Y7_9MYCO</name>